<dbReference type="Gene3D" id="3.10.120.10">
    <property type="entry name" value="Cytochrome b5-like heme/steroid binding domain"/>
    <property type="match status" value="1"/>
</dbReference>
<comment type="similarity">
    <text evidence="7 8">Belongs to the cytochrome b5 family.</text>
</comment>
<keyword evidence="3" id="KW-0812">Transmembrane</keyword>
<keyword evidence="6" id="KW-0472">Membrane</keyword>
<evidence type="ECO:0000256" key="1">
    <source>
        <dbReference type="ARBA" id="ARBA00004370"/>
    </source>
</evidence>
<feature type="region of interest" description="Disordered" evidence="9">
    <location>
        <begin position="245"/>
        <end position="274"/>
    </location>
</feature>
<name>A0A8J4YAA9_CHIOP</name>
<keyword evidence="4 8" id="KW-0479">Metal-binding</keyword>
<dbReference type="InterPro" id="IPR001199">
    <property type="entry name" value="Cyt_B5-like_heme/steroid-bd"/>
</dbReference>
<dbReference type="SMART" id="SM01117">
    <property type="entry name" value="Cyt-b5"/>
    <property type="match status" value="1"/>
</dbReference>
<evidence type="ECO:0000256" key="9">
    <source>
        <dbReference type="SAM" id="MobiDB-lite"/>
    </source>
</evidence>
<keyword evidence="12" id="KW-1185">Reference proteome</keyword>
<dbReference type="Pfam" id="PF00173">
    <property type="entry name" value="Cyt-b5"/>
    <property type="match status" value="1"/>
</dbReference>
<dbReference type="PRINTS" id="PR00363">
    <property type="entry name" value="CYTOCHROMEB5"/>
</dbReference>
<comment type="caution">
    <text evidence="11">The sequence shown here is derived from an EMBL/GenBank/DDBJ whole genome shotgun (WGS) entry which is preliminary data.</text>
</comment>
<reference evidence="11" key="1">
    <citation type="submission" date="2020-07" db="EMBL/GenBank/DDBJ databases">
        <title>The High-quality genome of the commercially important snow crab, Chionoecetes opilio.</title>
        <authorList>
            <person name="Jeong J.-H."/>
            <person name="Ryu S."/>
        </authorList>
    </citation>
    <scope>NUCLEOTIDE SEQUENCE</scope>
    <source>
        <strain evidence="11">MADBK_172401_WGS</strain>
        <tissue evidence="11">Digestive gland</tissue>
    </source>
</reference>
<evidence type="ECO:0000256" key="5">
    <source>
        <dbReference type="ARBA" id="ARBA00023004"/>
    </source>
</evidence>
<comment type="subcellular location">
    <subcellularLocation>
        <location evidence="1">Membrane</location>
    </subcellularLocation>
</comment>
<dbReference type="OrthoDB" id="260519at2759"/>
<evidence type="ECO:0000313" key="12">
    <source>
        <dbReference type="Proteomes" id="UP000770661"/>
    </source>
</evidence>
<evidence type="ECO:0000256" key="7">
    <source>
        <dbReference type="ARBA" id="ARBA00038168"/>
    </source>
</evidence>
<evidence type="ECO:0000313" key="11">
    <source>
        <dbReference type="EMBL" id="KAG0724283.1"/>
    </source>
</evidence>
<dbReference type="PANTHER" id="PTHR19359:SF41">
    <property type="entry name" value="GEO08203P1"/>
    <property type="match status" value="1"/>
</dbReference>
<evidence type="ECO:0000256" key="4">
    <source>
        <dbReference type="ARBA" id="ARBA00022723"/>
    </source>
</evidence>
<protein>
    <submittedName>
        <fullName evidence="11">Cytochrome b5</fullName>
    </submittedName>
</protein>
<evidence type="ECO:0000256" key="3">
    <source>
        <dbReference type="ARBA" id="ARBA00022692"/>
    </source>
</evidence>
<dbReference type="InterPro" id="IPR050668">
    <property type="entry name" value="Cytochrome_b5"/>
</dbReference>
<keyword evidence="5 8" id="KW-0408">Iron</keyword>
<keyword evidence="2 8" id="KW-0349">Heme</keyword>
<evidence type="ECO:0000256" key="6">
    <source>
        <dbReference type="ARBA" id="ARBA00023136"/>
    </source>
</evidence>
<gene>
    <name evidence="11" type="primary">CYB5_2</name>
    <name evidence="11" type="ORF">GWK47_040904</name>
</gene>
<dbReference type="GO" id="GO:0020037">
    <property type="term" value="F:heme binding"/>
    <property type="evidence" value="ECO:0007669"/>
    <property type="project" value="UniProtKB-UniRule"/>
</dbReference>
<dbReference type="PROSITE" id="PS50255">
    <property type="entry name" value="CYTOCHROME_B5_2"/>
    <property type="match status" value="1"/>
</dbReference>
<dbReference type="PANTHER" id="PTHR19359">
    <property type="entry name" value="CYTOCHROME B5"/>
    <property type="match status" value="1"/>
</dbReference>
<dbReference type="Proteomes" id="UP000770661">
    <property type="component" value="Unassembled WGS sequence"/>
</dbReference>
<dbReference type="AlphaFoldDB" id="A0A8J4YAA9"/>
<sequence>MPVRLPPSKHRPLCHYSLEIVSCKQLKAFCNTASNVEVGYLTERRGDGDQIHTCATVLTPPALFNFTSQALGFVTQSLGLREPSSYTTADDDDALCRYGLDIREKDEETGLDTYSLSEVSYHETYDDCWIVLYDKVFDVTRFLLEHPGGEDVILENAGRDATLAFQGVGHSTMALRALDDYLVGIVRPEERMQCCMNHTEATTRAGLPAPVLAPAWALAIQLFSCRTPNLRPPLALTPTTIHSAPALANPKVPLPPRPTTQDRQRDQSHHPSVQSTCADFSLRAFDTFKTPNIQPPGCVGQRRENVPIPGDAAHKVRLVLSWHGNAATSPAQPLVSPFLGASRGDSRRLS</sequence>
<dbReference type="FunFam" id="3.10.120.10:FF:000002">
    <property type="entry name" value="Cytochrome b5 type B"/>
    <property type="match status" value="1"/>
</dbReference>
<evidence type="ECO:0000259" key="10">
    <source>
        <dbReference type="PROSITE" id="PS50255"/>
    </source>
</evidence>
<evidence type="ECO:0000256" key="8">
    <source>
        <dbReference type="RuleBase" id="RU362121"/>
    </source>
</evidence>
<organism evidence="11 12">
    <name type="scientific">Chionoecetes opilio</name>
    <name type="common">Atlantic snow crab</name>
    <name type="synonym">Cancer opilio</name>
    <dbReference type="NCBI Taxonomy" id="41210"/>
    <lineage>
        <taxon>Eukaryota</taxon>
        <taxon>Metazoa</taxon>
        <taxon>Ecdysozoa</taxon>
        <taxon>Arthropoda</taxon>
        <taxon>Crustacea</taxon>
        <taxon>Multicrustacea</taxon>
        <taxon>Malacostraca</taxon>
        <taxon>Eumalacostraca</taxon>
        <taxon>Eucarida</taxon>
        <taxon>Decapoda</taxon>
        <taxon>Pleocyemata</taxon>
        <taxon>Brachyura</taxon>
        <taxon>Eubrachyura</taxon>
        <taxon>Majoidea</taxon>
        <taxon>Majidae</taxon>
        <taxon>Chionoecetes</taxon>
    </lineage>
</organism>
<dbReference type="GO" id="GO:0016020">
    <property type="term" value="C:membrane"/>
    <property type="evidence" value="ECO:0007669"/>
    <property type="project" value="UniProtKB-SubCell"/>
</dbReference>
<dbReference type="SUPFAM" id="SSF55856">
    <property type="entry name" value="Cytochrome b5-like heme/steroid binding domain"/>
    <property type="match status" value="1"/>
</dbReference>
<evidence type="ECO:0000256" key="2">
    <source>
        <dbReference type="ARBA" id="ARBA00022617"/>
    </source>
</evidence>
<feature type="domain" description="Cytochrome b5 heme-binding" evidence="10">
    <location>
        <begin position="111"/>
        <end position="187"/>
    </location>
</feature>
<dbReference type="InterPro" id="IPR036400">
    <property type="entry name" value="Cyt_B5-like_heme/steroid_sf"/>
</dbReference>
<dbReference type="EMBL" id="JACEEZ010007106">
    <property type="protein sequence ID" value="KAG0724283.1"/>
    <property type="molecule type" value="Genomic_DNA"/>
</dbReference>
<proteinExistence type="inferred from homology"/>
<feature type="compositionally biased region" description="Basic and acidic residues" evidence="9">
    <location>
        <begin position="260"/>
        <end position="269"/>
    </location>
</feature>
<dbReference type="GO" id="GO:0046872">
    <property type="term" value="F:metal ion binding"/>
    <property type="evidence" value="ECO:0007669"/>
    <property type="project" value="UniProtKB-UniRule"/>
</dbReference>
<dbReference type="InterPro" id="IPR018506">
    <property type="entry name" value="Cyt_B5_heme-BS"/>
</dbReference>
<feature type="region of interest" description="Disordered" evidence="9">
    <location>
        <begin position="330"/>
        <end position="350"/>
    </location>
</feature>
<dbReference type="PROSITE" id="PS00191">
    <property type="entry name" value="CYTOCHROME_B5_1"/>
    <property type="match status" value="1"/>
</dbReference>
<accession>A0A8J4YAA9</accession>